<feature type="region of interest" description="Disordered" evidence="1">
    <location>
        <begin position="308"/>
        <end position="332"/>
    </location>
</feature>
<accession>A0A9P8C786</accession>
<comment type="caution">
    <text evidence="2">The sequence shown here is derived from an EMBL/GenBank/DDBJ whole genome shotgun (WGS) entry which is preliminary data.</text>
</comment>
<evidence type="ECO:0000256" key="1">
    <source>
        <dbReference type="SAM" id="MobiDB-lite"/>
    </source>
</evidence>
<gene>
    <name evidence="2" type="ORF">BJ875DRAFT_439295</name>
</gene>
<keyword evidence="3" id="KW-1185">Reference proteome</keyword>
<evidence type="ECO:0000313" key="3">
    <source>
        <dbReference type="Proteomes" id="UP000824998"/>
    </source>
</evidence>
<evidence type="ECO:0000313" key="2">
    <source>
        <dbReference type="EMBL" id="KAG9236518.1"/>
    </source>
</evidence>
<protein>
    <submittedName>
        <fullName evidence="2">Uncharacterized protein</fullName>
    </submittedName>
</protein>
<name>A0A9P8C786_9HELO</name>
<dbReference type="Proteomes" id="UP000824998">
    <property type="component" value="Unassembled WGS sequence"/>
</dbReference>
<proteinExistence type="predicted"/>
<reference evidence="2" key="1">
    <citation type="journal article" date="2021" name="IMA Fungus">
        <title>Genomic characterization of three marine fungi, including Emericellopsis atlantica sp. nov. with signatures of a generalist lifestyle and marine biomass degradation.</title>
        <authorList>
            <person name="Hagestad O.C."/>
            <person name="Hou L."/>
            <person name="Andersen J.H."/>
            <person name="Hansen E.H."/>
            <person name="Altermark B."/>
            <person name="Li C."/>
            <person name="Kuhnert E."/>
            <person name="Cox R.J."/>
            <person name="Crous P.W."/>
            <person name="Spatafora J.W."/>
            <person name="Lail K."/>
            <person name="Amirebrahimi M."/>
            <person name="Lipzen A."/>
            <person name="Pangilinan J."/>
            <person name="Andreopoulos W."/>
            <person name="Hayes R.D."/>
            <person name="Ng V."/>
            <person name="Grigoriev I.V."/>
            <person name="Jackson S.A."/>
            <person name="Sutton T.D.S."/>
            <person name="Dobson A.D.W."/>
            <person name="Rama T."/>
        </authorList>
    </citation>
    <scope>NUCLEOTIDE SEQUENCE</scope>
    <source>
        <strain evidence="2">TRa018bII</strain>
    </source>
</reference>
<dbReference type="AlphaFoldDB" id="A0A9P8C786"/>
<sequence>MENRNVSNIYVLIKHTFGTRVHGGSVFNLRPTRVGCRPWNGTRGKTKERLLHHYDSVFWRLRPSGFLAPVANIDFTSPSLSRSRIPMASRLPEHLVVIARQRSEKSCPAPVSSFLSGFRSQQQEGFEGTLRGSIVESPCFEVQTAPRLSSMCIWWFGCGYSVFARDMSPSPHRHDYVLRFSKSSSYSVQESNPSIIPRDQNAAEQPVITPNNTCSALETGTHGEGLMLCLTLHFSRTPTSDNSELLFGRWRRSVTGSAYPFNRFDSHHQHGSICGTCISRGCPSSQLSLLTITLPGDGDSLETETVRLPRDSLETPPSECDASRKQSGSTKK</sequence>
<dbReference type="EMBL" id="MU251405">
    <property type="protein sequence ID" value="KAG9236518.1"/>
    <property type="molecule type" value="Genomic_DNA"/>
</dbReference>
<organism evidence="2 3">
    <name type="scientific">Amylocarpus encephaloides</name>
    <dbReference type="NCBI Taxonomy" id="45428"/>
    <lineage>
        <taxon>Eukaryota</taxon>
        <taxon>Fungi</taxon>
        <taxon>Dikarya</taxon>
        <taxon>Ascomycota</taxon>
        <taxon>Pezizomycotina</taxon>
        <taxon>Leotiomycetes</taxon>
        <taxon>Helotiales</taxon>
        <taxon>Helotiales incertae sedis</taxon>
        <taxon>Amylocarpus</taxon>
    </lineage>
</organism>